<dbReference type="Proteomes" id="UP001631993">
    <property type="component" value="Unassembled WGS sequence"/>
</dbReference>
<evidence type="ECO:0000313" key="1">
    <source>
        <dbReference type="EMBL" id="MFM9649878.1"/>
    </source>
</evidence>
<dbReference type="RefSeq" id="WP_369279726.1">
    <property type="nucleotide sequence ID" value="NZ_JBJVMW010000010.1"/>
</dbReference>
<keyword evidence="2" id="KW-1185">Reference proteome</keyword>
<dbReference type="Gene3D" id="1.10.260.40">
    <property type="entry name" value="lambda repressor-like DNA-binding domains"/>
    <property type="match status" value="1"/>
</dbReference>
<dbReference type="SUPFAM" id="SSF47413">
    <property type="entry name" value="lambda repressor-like DNA-binding domains"/>
    <property type="match status" value="1"/>
</dbReference>
<proteinExistence type="predicted"/>
<sequence>MATRDLSRLAKQVKAHRWELFTSRKAAADSAGVSKDTWQRVEEGLEVRETTYAKIDKALGWASGSCIAISEGGNPVFVDSSKAGGASAPAAQQKLTVEAVRRAAFEAARAKMPAAPIGDIDAFSEELVEVLRRTGDIGDES</sequence>
<dbReference type="EMBL" id="JBJVNE010000014">
    <property type="protein sequence ID" value="MFM9649878.1"/>
    <property type="molecule type" value="Genomic_DNA"/>
</dbReference>
<organism evidence="1 2">
    <name type="scientific">Streptomyces galilaeus</name>
    <dbReference type="NCBI Taxonomy" id="33899"/>
    <lineage>
        <taxon>Bacteria</taxon>
        <taxon>Bacillati</taxon>
        <taxon>Actinomycetota</taxon>
        <taxon>Actinomycetes</taxon>
        <taxon>Kitasatosporales</taxon>
        <taxon>Streptomycetaceae</taxon>
        <taxon>Streptomyces</taxon>
    </lineage>
</organism>
<evidence type="ECO:0000313" key="2">
    <source>
        <dbReference type="Proteomes" id="UP001631993"/>
    </source>
</evidence>
<comment type="caution">
    <text evidence="1">The sequence shown here is derived from an EMBL/GenBank/DDBJ whole genome shotgun (WGS) entry which is preliminary data.</text>
</comment>
<evidence type="ECO:0008006" key="3">
    <source>
        <dbReference type="Google" id="ProtNLM"/>
    </source>
</evidence>
<protein>
    <recommendedName>
        <fullName evidence="3">XRE family transcriptional regulator</fullName>
    </recommendedName>
</protein>
<gene>
    <name evidence="1" type="ORF">ACKI1S_27480</name>
</gene>
<reference evidence="1 2" key="1">
    <citation type="submission" date="2024-12" db="EMBL/GenBank/DDBJ databases">
        <title>Forecasting of Potato common scab and diversities of Pathogenic streptomyces spp. in china.</title>
        <authorList>
            <person name="Handique U."/>
            <person name="Wu J."/>
        </authorList>
    </citation>
    <scope>NUCLEOTIDE SEQUENCE [LARGE SCALE GENOMIC DNA]</scope>
    <source>
        <strain evidence="1 2">ZRIMU1585</strain>
    </source>
</reference>
<name>A0ABW9IMZ5_STRGJ</name>
<accession>A0ABW9IMZ5</accession>
<dbReference type="InterPro" id="IPR010982">
    <property type="entry name" value="Lambda_DNA-bd_dom_sf"/>
</dbReference>